<dbReference type="FunFam" id="3.30.160.60:FF:003172">
    <property type="match status" value="2"/>
</dbReference>
<evidence type="ECO:0000256" key="1">
    <source>
        <dbReference type="ARBA" id="ARBA00004123"/>
    </source>
</evidence>
<accession>A0A8C2G2R6</accession>
<keyword evidence="2" id="KW-0479">Metal-binding</keyword>
<evidence type="ECO:0000256" key="4">
    <source>
        <dbReference type="ARBA" id="ARBA00022771"/>
    </source>
</evidence>
<dbReference type="FunFam" id="3.30.160.60:FF:000100">
    <property type="entry name" value="Zinc finger 45-like"/>
    <property type="match status" value="1"/>
</dbReference>
<dbReference type="PROSITE" id="PS00028">
    <property type="entry name" value="ZINC_FINGER_C2H2_1"/>
    <property type="match status" value="4"/>
</dbReference>
<name>A0A8C2G2R6_CYPCA</name>
<dbReference type="Proteomes" id="UP000694701">
    <property type="component" value="Unplaced"/>
</dbReference>
<keyword evidence="3" id="KW-0677">Repeat</keyword>
<keyword evidence="7" id="KW-0804">Transcription</keyword>
<dbReference type="SUPFAM" id="SSF57667">
    <property type="entry name" value="beta-beta-alpha zinc fingers"/>
    <property type="match status" value="3"/>
</dbReference>
<evidence type="ECO:0000256" key="2">
    <source>
        <dbReference type="ARBA" id="ARBA00022723"/>
    </source>
</evidence>
<evidence type="ECO:0000256" key="3">
    <source>
        <dbReference type="ARBA" id="ARBA00022737"/>
    </source>
</evidence>
<comment type="subcellular location">
    <subcellularLocation>
        <location evidence="1">Nucleus</location>
    </subcellularLocation>
</comment>
<dbReference type="Ensembl" id="ENSCCRT00020069796.1">
    <property type="protein sequence ID" value="ENSCCRP00020063406.1"/>
    <property type="gene ID" value="ENSCCRG00020029909.1"/>
</dbReference>
<proteinExistence type="predicted"/>
<organism evidence="11 12">
    <name type="scientific">Cyprinus carpio</name>
    <name type="common">Common carp</name>
    <dbReference type="NCBI Taxonomy" id="7962"/>
    <lineage>
        <taxon>Eukaryota</taxon>
        <taxon>Metazoa</taxon>
        <taxon>Chordata</taxon>
        <taxon>Craniata</taxon>
        <taxon>Vertebrata</taxon>
        <taxon>Euteleostomi</taxon>
        <taxon>Actinopterygii</taxon>
        <taxon>Neopterygii</taxon>
        <taxon>Teleostei</taxon>
        <taxon>Ostariophysi</taxon>
        <taxon>Cypriniformes</taxon>
        <taxon>Cyprinidae</taxon>
        <taxon>Cyprininae</taxon>
        <taxon>Cyprinus</taxon>
    </lineage>
</organism>
<dbReference type="PANTHER" id="PTHR24394">
    <property type="entry name" value="ZINC FINGER PROTEIN"/>
    <property type="match status" value="1"/>
</dbReference>
<dbReference type="GO" id="GO:0005634">
    <property type="term" value="C:nucleus"/>
    <property type="evidence" value="ECO:0007669"/>
    <property type="project" value="UniProtKB-SubCell"/>
</dbReference>
<dbReference type="SMART" id="SM00355">
    <property type="entry name" value="ZnF_C2H2"/>
    <property type="match status" value="4"/>
</dbReference>
<evidence type="ECO:0000256" key="7">
    <source>
        <dbReference type="ARBA" id="ARBA00023163"/>
    </source>
</evidence>
<dbReference type="AlphaFoldDB" id="A0A8C2G2R6"/>
<dbReference type="InterPro" id="IPR036236">
    <property type="entry name" value="Znf_C2H2_sf"/>
</dbReference>
<evidence type="ECO:0000259" key="10">
    <source>
        <dbReference type="PROSITE" id="PS50157"/>
    </source>
</evidence>
<evidence type="ECO:0000256" key="6">
    <source>
        <dbReference type="ARBA" id="ARBA00023015"/>
    </source>
</evidence>
<feature type="domain" description="C2H2-type" evidence="10">
    <location>
        <begin position="140"/>
        <end position="167"/>
    </location>
</feature>
<protein>
    <recommendedName>
        <fullName evidence="10">C2H2-type domain-containing protein</fullName>
    </recommendedName>
</protein>
<dbReference type="GO" id="GO:0008270">
    <property type="term" value="F:zinc ion binding"/>
    <property type="evidence" value="ECO:0007669"/>
    <property type="project" value="UniProtKB-KW"/>
</dbReference>
<keyword evidence="5" id="KW-0862">Zinc</keyword>
<dbReference type="Gene3D" id="3.30.160.60">
    <property type="entry name" value="Classic Zinc Finger"/>
    <property type="match status" value="5"/>
</dbReference>
<reference evidence="11" key="1">
    <citation type="submission" date="2025-08" db="UniProtKB">
        <authorList>
            <consortium name="Ensembl"/>
        </authorList>
    </citation>
    <scope>IDENTIFICATION</scope>
</reference>
<evidence type="ECO:0000256" key="8">
    <source>
        <dbReference type="ARBA" id="ARBA00023242"/>
    </source>
</evidence>
<evidence type="ECO:0000256" key="5">
    <source>
        <dbReference type="ARBA" id="ARBA00022833"/>
    </source>
</evidence>
<dbReference type="Pfam" id="PF00096">
    <property type="entry name" value="zf-C2H2"/>
    <property type="match status" value="4"/>
</dbReference>
<dbReference type="PANTHER" id="PTHR24394:SF48">
    <property type="entry name" value="ZINC FINGER PROTEIN 771"/>
    <property type="match status" value="1"/>
</dbReference>
<evidence type="ECO:0000313" key="12">
    <source>
        <dbReference type="Proteomes" id="UP000694701"/>
    </source>
</evidence>
<feature type="domain" description="C2H2-type" evidence="10">
    <location>
        <begin position="112"/>
        <end position="139"/>
    </location>
</feature>
<dbReference type="GO" id="GO:0003677">
    <property type="term" value="F:DNA binding"/>
    <property type="evidence" value="ECO:0007669"/>
    <property type="project" value="UniProtKB-KW"/>
</dbReference>
<feature type="domain" description="C2H2-type" evidence="10">
    <location>
        <begin position="196"/>
        <end position="223"/>
    </location>
</feature>
<evidence type="ECO:0000313" key="11">
    <source>
        <dbReference type="Ensembl" id="ENSCCRP00020063406.1"/>
    </source>
</evidence>
<feature type="domain" description="C2H2-type" evidence="10">
    <location>
        <begin position="83"/>
        <end position="111"/>
    </location>
</feature>
<feature type="domain" description="C2H2-type" evidence="10">
    <location>
        <begin position="168"/>
        <end position="195"/>
    </location>
</feature>
<keyword evidence="8" id="KW-0539">Nucleus</keyword>
<keyword evidence="6" id="KW-0805">Transcription regulation</keyword>
<dbReference type="GO" id="GO:0000981">
    <property type="term" value="F:DNA-binding transcription factor activity, RNA polymerase II-specific"/>
    <property type="evidence" value="ECO:0007669"/>
    <property type="project" value="TreeGrafter"/>
</dbReference>
<evidence type="ECO:0000256" key="9">
    <source>
        <dbReference type="PROSITE-ProRule" id="PRU00042"/>
    </source>
</evidence>
<dbReference type="PROSITE" id="PS50157">
    <property type="entry name" value="ZINC_FINGER_C2H2_2"/>
    <property type="match status" value="5"/>
</dbReference>
<dbReference type="InterPro" id="IPR013087">
    <property type="entry name" value="Znf_C2H2_type"/>
</dbReference>
<keyword evidence="4 9" id="KW-0863">Zinc-finger</keyword>
<sequence>MEFIKEESEDVKIEETLRVKQEDTEEHTDLMLLKEEHIVPNKTEEKEKYETHRNFKTEESFRWPQTKEAFSQKTACETGTESYFSPLHSEKSFNEHGNLKVHMRVQTGEKPFTCQQCGVSFTLKGNLNVHMRIHTGEKPYICQQCGKIFNRKGNLNDHMSIHTGGKPFTCQQCGKIFNRKGNLNDHMRIHTGEKPFTCQQCGKIFDRKGNLNGHMRVHTGEKPFT</sequence>
<dbReference type="FunFam" id="3.30.160.60:FF:000912">
    <property type="entry name" value="Zinc finger protein 660"/>
    <property type="match status" value="1"/>
</dbReference>